<dbReference type="InterPro" id="IPR027381">
    <property type="entry name" value="LytR/CpsA/Psr_C"/>
</dbReference>
<evidence type="ECO:0000259" key="4">
    <source>
        <dbReference type="Pfam" id="PF13399"/>
    </source>
</evidence>
<accession>A0ABW6SEM9</accession>
<evidence type="ECO:0000259" key="3">
    <source>
        <dbReference type="Pfam" id="PF03816"/>
    </source>
</evidence>
<feature type="region of interest" description="Disordered" evidence="2">
    <location>
        <begin position="541"/>
        <end position="566"/>
    </location>
</feature>
<dbReference type="Proteomes" id="UP001601992">
    <property type="component" value="Unassembled WGS sequence"/>
</dbReference>
<feature type="compositionally biased region" description="Polar residues" evidence="2">
    <location>
        <begin position="157"/>
        <end position="168"/>
    </location>
</feature>
<comment type="caution">
    <text evidence="5">The sequence shown here is derived from an EMBL/GenBank/DDBJ whole genome shotgun (WGS) entry which is preliminary data.</text>
</comment>
<feature type="domain" description="Cell envelope-related transcriptional attenuator" evidence="3">
    <location>
        <begin position="292"/>
        <end position="456"/>
    </location>
</feature>
<dbReference type="EMBL" id="JBIAQY010000030">
    <property type="protein sequence ID" value="MFF3574765.1"/>
    <property type="molecule type" value="Genomic_DNA"/>
</dbReference>
<feature type="region of interest" description="Disordered" evidence="2">
    <location>
        <begin position="667"/>
        <end position="701"/>
    </location>
</feature>
<dbReference type="InterPro" id="IPR050922">
    <property type="entry name" value="LytR/CpsA/Psr_CW_biosynth"/>
</dbReference>
<dbReference type="Gene3D" id="3.30.70.2390">
    <property type="match status" value="1"/>
</dbReference>
<feature type="compositionally biased region" description="Polar residues" evidence="2">
    <location>
        <begin position="91"/>
        <end position="110"/>
    </location>
</feature>
<keyword evidence="6" id="KW-1185">Reference proteome</keyword>
<evidence type="ECO:0000256" key="2">
    <source>
        <dbReference type="SAM" id="MobiDB-lite"/>
    </source>
</evidence>
<feature type="domain" description="LytR/CpsA/Psr regulator C-terminal" evidence="4">
    <location>
        <begin position="568"/>
        <end position="653"/>
    </location>
</feature>
<feature type="compositionally biased region" description="Basic and acidic residues" evidence="2">
    <location>
        <begin position="689"/>
        <end position="701"/>
    </location>
</feature>
<evidence type="ECO:0000313" key="6">
    <source>
        <dbReference type="Proteomes" id="UP001601992"/>
    </source>
</evidence>
<name>A0ABW6SEM9_9NOCA</name>
<dbReference type="PANTHER" id="PTHR33392">
    <property type="entry name" value="POLYISOPRENYL-TEICHOIC ACID--PEPTIDOGLYCAN TEICHOIC ACID TRANSFERASE TAGU"/>
    <property type="match status" value="1"/>
</dbReference>
<proteinExistence type="inferred from homology"/>
<dbReference type="PANTHER" id="PTHR33392:SF6">
    <property type="entry name" value="POLYISOPRENYL-TEICHOIC ACID--PEPTIDOGLYCAN TEICHOIC ACID TRANSFERASE TAGU"/>
    <property type="match status" value="1"/>
</dbReference>
<feature type="compositionally biased region" description="Basic and acidic residues" evidence="2">
    <location>
        <begin position="138"/>
        <end position="148"/>
    </location>
</feature>
<dbReference type="InterPro" id="IPR004474">
    <property type="entry name" value="LytR_CpsA_psr"/>
</dbReference>
<feature type="region of interest" description="Disordered" evidence="2">
    <location>
        <begin position="1"/>
        <end position="184"/>
    </location>
</feature>
<evidence type="ECO:0000313" key="5">
    <source>
        <dbReference type="EMBL" id="MFF3574765.1"/>
    </source>
</evidence>
<dbReference type="Gene3D" id="3.40.630.190">
    <property type="entry name" value="LCP protein"/>
    <property type="match status" value="1"/>
</dbReference>
<comment type="similarity">
    <text evidence="1">Belongs to the LytR/CpsA/Psr (LCP) family.</text>
</comment>
<gene>
    <name evidence="5" type="ORF">ACFYXQ_44150</name>
</gene>
<dbReference type="RefSeq" id="WP_387406950.1">
    <property type="nucleotide sequence ID" value="NZ_JBIAQY010000030.1"/>
</dbReference>
<sequence>MGDDDQGGEPPHPVGRAPWERPGAVEDAVGRSCGSRGTAGTWYAAYLPNPAGSAGPREPDRNATGPAVADEPPVDESADADSDTRPGPGSSGETLSSRPPDSGNSTDVQPSTPPEFCNAGAAHTDADPSVGDGTAAEEFAREPSDSTRDLLIVPGQHTGNPSAGTQSDDTPDPDRTEPAAAAKFSGRRPFPQLRRTGNLRGARGRRLRIAGRTITALAAVASLVLTGAGWNYLRATDKGFAKVQALDVGSHDIVDPVGQLGDENFLIAGTDSRAGADSTLGAGTTTDVEGARSDTVMLVNIPASRKRVVVVSFPRDLDVTRPVCAGWDNDRAKYTDTDYPSAMGDKLNGVYALGGPKCLIKVIQKLSGLKINHFVGLDFAGFESMVDTVGGVQVCTATPIVDGELGTVLANPGRQLINGVTALDYVRARHVVGEERSDYDRIHRQQLFMSSLLRSALSNRVLFDPVKLNGFIAAFTAHAFMDNVDTKDLLMLGRSLQKVAAGAITFLTVPTAGTTSYGNEIPRESDIKAIFHAIIDDEPLPGEQHTADSAPTSAAPAPPQPTAVDPTTVSVQVSNASGVSGAASSTATKLAAPGFQIYSVDTYPAGMLSSTLVRYSSGHRDEAATVAAALPGAKLQVTSDLGSIVQVALGKNFTGVVRNPPTFGTPLPTIASAPPDSAGQANSVTLPSDLEHVNAADDNCR</sequence>
<dbReference type="Pfam" id="PF13399">
    <property type="entry name" value="LytR_C"/>
    <property type="match status" value="1"/>
</dbReference>
<dbReference type="Pfam" id="PF03816">
    <property type="entry name" value="LytR_cpsA_psr"/>
    <property type="match status" value="1"/>
</dbReference>
<organism evidence="5 6">
    <name type="scientific">Nocardia jiangxiensis</name>
    <dbReference type="NCBI Taxonomy" id="282685"/>
    <lineage>
        <taxon>Bacteria</taxon>
        <taxon>Bacillati</taxon>
        <taxon>Actinomycetota</taxon>
        <taxon>Actinomycetes</taxon>
        <taxon>Mycobacteriales</taxon>
        <taxon>Nocardiaceae</taxon>
        <taxon>Nocardia</taxon>
    </lineage>
</organism>
<evidence type="ECO:0000256" key="1">
    <source>
        <dbReference type="ARBA" id="ARBA00006068"/>
    </source>
</evidence>
<feature type="compositionally biased region" description="Acidic residues" evidence="2">
    <location>
        <begin position="72"/>
        <end position="81"/>
    </location>
</feature>
<protein>
    <submittedName>
        <fullName evidence="5">LCP family protein</fullName>
    </submittedName>
</protein>
<reference evidence="5 6" key="1">
    <citation type="submission" date="2024-10" db="EMBL/GenBank/DDBJ databases">
        <title>The Natural Products Discovery Center: Release of the First 8490 Sequenced Strains for Exploring Actinobacteria Biosynthetic Diversity.</title>
        <authorList>
            <person name="Kalkreuter E."/>
            <person name="Kautsar S.A."/>
            <person name="Yang D."/>
            <person name="Bader C.D."/>
            <person name="Teijaro C.N."/>
            <person name="Fluegel L."/>
            <person name="Davis C.M."/>
            <person name="Simpson J.R."/>
            <person name="Lauterbach L."/>
            <person name="Steele A.D."/>
            <person name="Gui C."/>
            <person name="Meng S."/>
            <person name="Li G."/>
            <person name="Viehrig K."/>
            <person name="Ye F."/>
            <person name="Su P."/>
            <person name="Kiefer A.F."/>
            <person name="Nichols A."/>
            <person name="Cepeda A.J."/>
            <person name="Yan W."/>
            <person name="Fan B."/>
            <person name="Jiang Y."/>
            <person name="Adhikari A."/>
            <person name="Zheng C.-J."/>
            <person name="Schuster L."/>
            <person name="Cowan T.M."/>
            <person name="Smanski M.J."/>
            <person name="Chevrette M.G."/>
            <person name="De Carvalho L.P.S."/>
            <person name="Shen B."/>
        </authorList>
    </citation>
    <scope>NUCLEOTIDE SEQUENCE [LARGE SCALE GENOMIC DNA]</scope>
    <source>
        <strain evidence="5 6">NPDC002593</strain>
    </source>
</reference>
<dbReference type="NCBIfam" id="TIGR00350">
    <property type="entry name" value="lytR_cpsA_psr"/>
    <property type="match status" value="1"/>
</dbReference>